<dbReference type="Pfam" id="PF13426">
    <property type="entry name" value="PAS_9"/>
    <property type="match status" value="1"/>
</dbReference>
<keyword evidence="9" id="KW-0812">Transmembrane</keyword>
<keyword evidence="3" id="KW-0597">Phosphoprotein</keyword>
<feature type="transmembrane region" description="Helical" evidence="9">
    <location>
        <begin position="182"/>
        <end position="204"/>
    </location>
</feature>
<dbReference type="Gene3D" id="3.30.450.20">
    <property type="entry name" value="PAS domain"/>
    <property type="match status" value="1"/>
</dbReference>
<gene>
    <name evidence="13" type="ORF">ACFL27_09695</name>
</gene>
<evidence type="ECO:0000259" key="11">
    <source>
        <dbReference type="PROSITE" id="PS50112"/>
    </source>
</evidence>
<keyword evidence="8" id="KW-0902">Two-component regulatory system</keyword>
<dbReference type="SMART" id="SM00387">
    <property type="entry name" value="HATPase_c"/>
    <property type="match status" value="1"/>
</dbReference>
<evidence type="ECO:0000313" key="14">
    <source>
        <dbReference type="Proteomes" id="UP001594351"/>
    </source>
</evidence>
<dbReference type="CDD" id="cd00130">
    <property type="entry name" value="PAS"/>
    <property type="match status" value="1"/>
</dbReference>
<dbReference type="SUPFAM" id="SSF55874">
    <property type="entry name" value="ATPase domain of HSP90 chaperone/DNA topoisomerase II/histidine kinase"/>
    <property type="match status" value="1"/>
</dbReference>
<dbReference type="Gene3D" id="3.30.565.10">
    <property type="entry name" value="Histidine kinase-like ATPase, C-terminal domain"/>
    <property type="match status" value="1"/>
</dbReference>
<dbReference type="CDD" id="cd00082">
    <property type="entry name" value="HisKA"/>
    <property type="match status" value="1"/>
</dbReference>
<evidence type="ECO:0000256" key="8">
    <source>
        <dbReference type="ARBA" id="ARBA00023012"/>
    </source>
</evidence>
<evidence type="ECO:0000256" key="1">
    <source>
        <dbReference type="ARBA" id="ARBA00000085"/>
    </source>
</evidence>
<dbReference type="InterPro" id="IPR003594">
    <property type="entry name" value="HATPase_dom"/>
</dbReference>
<evidence type="ECO:0000259" key="10">
    <source>
        <dbReference type="PROSITE" id="PS50109"/>
    </source>
</evidence>
<dbReference type="PROSITE" id="PS50113">
    <property type="entry name" value="PAC"/>
    <property type="match status" value="1"/>
</dbReference>
<keyword evidence="7" id="KW-0067">ATP-binding</keyword>
<keyword evidence="6" id="KW-0418">Kinase</keyword>
<evidence type="ECO:0000256" key="5">
    <source>
        <dbReference type="ARBA" id="ARBA00022741"/>
    </source>
</evidence>
<organism evidence="13 14">
    <name type="scientific">candidate division CSSED10-310 bacterium</name>
    <dbReference type="NCBI Taxonomy" id="2855610"/>
    <lineage>
        <taxon>Bacteria</taxon>
        <taxon>Bacteria division CSSED10-310</taxon>
    </lineage>
</organism>
<evidence type="ECO:0000259" key="12">
    <source>
        <dbReference type="PROSITE" id="PS50113"/>
    </source>
</evidence>
<dbReference type="EMBL" id="JBHPBY010000100">
    <property type="protein sequence ID" value="MFC1850450.1"/>
    <property type="molecule type" value="Genomic_DNA"/>
</dbReference>
<dbReference type="InterPro" id="IPR000014">
    <property type="entry name" value="PAS"/>
</dbReference>
<evidence type="ECO:0000313" key="13">
    <source>
        <dbReference type="EMBL" id="MFC1850450.1"/>
    </source>
</evidence>
<dbReference type="PROSITE" id="PS50112">
    <property type="entry name" value="PAS"/>
    <property type="match status" value="1"/>
</dbReference>
<dbReference type="SUPFAM" id="SSF55785">
    <property type="entry name" value="PYP-like sensor domain (PAS domain)"/>
    <property type="match status" value="1"/>
</dbReference>
<dbReference type="SUPFAM" id="SSF47384">
    <property type="entry name" value="Homodimeric domain of signal transducing histidine kinase"/>
    <property type="match status" value="1"/>
</dbReference>
<keyword evidence="14" id="KW-1185">Reference proteome</keyword>
<dbReference type="SMART" id="SM00388">
    <property type="entry name" value="HisKA"/>
    <property type="match status" value="1"/>
</dbReference>
<evidence type="ECO:0000256" key="9">
    <source>
        <dbReference type="SAM" id="Phobius"/>
    </source>
</evidence>
<keyword evidence="9" id="KW-1133">Transmembrane helix</keyword>
<dbReference type="Pfam" id="PF25323">
    <property type="entry name" value="6TM_PilS"/>
    <property type="match status" value="1"/>
</dbReference>
<keyword evidence="5" id="KW-0547">Nucleotide-binding</keyword>
<comment type="caution">
    <text evidence="13">The sequence shown here is derived from an EMBL/GenBank/DDBJ whole genome shotgun (WGS) entry which is preliminary data.</text>
</comment>
<dbReference type="InterPro" id="IPR005467">
    <property type="entry name" value="His_kinase_dom"/>
</dbReference>
<dbReference type="EC" id="2.7.13.3" evidence="2"/>
<feature type="domain" description="Histidine kinase" evidence="10">
    <location>
        <begin position="359"/>
        <end position="584"/>
    </location>
</feature>
<name>A0ABV6YW76_UNCC1</name>
<dbReference type="PANTHER" id="PTHR43065:SF10">
    <property type="entry name" value="PEROXIDE STRESS-ACTIVATED HISTIDINE KINASE MAK3"/>
    <property type="match status" value="1"/>
</dbReference>
<dbReference type="InterPro" id="IPR004358">
    <property type="entry name" value="Sig_transdc_His_kin-like_C"/>
</dbReference>
<feature type="transmembrane region" description="Helical" evidence="9">
    <location>
        <begin position="123"/>
        <end position="145"/>
    </location>
</feature>
<evidence type="ECO:0000256" key="2">
    <source>
        <dbReference type="ARBA" id="ARBA00012438"/>
    </source>
</evidence>
<feature type="transmembrane region" description="Helical" evidence="9">
    <location>
        <begin position="63"/>
        <end position="85"/>
    </location>
</feature>
<protein>
    <recommendedName>
        <fullName evidence="2">histidine kinase</fullName>
        <ecNumber evidence="2">2.7.13.3</ecNumber>
    </recommendedName>
</protein>
<keyword evidence="9" id="KW-0472">Membrane</keyword>
<reference evidence="13 14" key="1">
    <citation type="submission" date="2024-09" db="EMBL/GenBank/DDBJ databases">
        <title>Laminarin stimulates single cell rates of sulfate reduction while oxygen inhibits transcriptomic activity in coastal marine sediment.</title>
        <authorList>
            <person name="Lindsay M."/>
            <person name="Orcutt B."/>
            <person name="Emerson D."/>
            <person name="Stepanauskas R."/>
            <person name="D'Angelo T."/>
        </authorList>
    </citation>
    <scope>NUCLEOTIDE SEQUENCE [LARGE SCALE GENOMIC DNA]</scope>
    <source>
        <strain evidence="13">SAG AM-311-K15</strain>
    </source>
</reference>
<dbReference type="InterPro" id="IPR003661">
    <property type="entry name" value="HisK_dim/P_dom"/>
</dbReference>
<dbReference type="Pfam" id="PF00512">
    <property type="entry name" value="HisKA"/>
    <property type="match status" value="1"/>
</dbReference>
<dbReference type="Pfam" id="PF02518">
    <property type="entry name" value="HATPase_c"/>
    <property type="match status" value="1"/>
</dbReference>
<dbReference type="PANTHER" id="PTHR43065">
    <property type="entry name" value="SENSOR HISTIDINE KINASE"/>
    <property type="match status" value="1"/>
</dbReference>
<dbReference type="PROSITE" id="PS50109">
    <property type="entry name" value="HIS_KIN"/>
    <property type="match status" value="1"/>
</dbReference>
<keyword evidence="4" id="KW-0808">Transferase</keyword>
<dbReference type="InterPro" id="IPR000700">
    <property type="entry name" value="PAS-assoc_C"/>
</dbReference>
<feature type="domain" description="PAS" evidence="11">
    <location>
        <begin position="224"/>
        <end position="269"/>
    </location>
</feature>
<dbReference type="InterPro" id="IPR035965">
    <property type="entry name" value="PAS-like_dom_sf"/>
</dbReference>
<dbReference type="NCBIfam" id="TIGR00229">
    <property type="entry name" value="sensory_box"/>
    <property type="match status" value="1"/>
</dbReference>
<sequence length="602" mass="68835">MNYSPEHHDSASLSKFDYANKKELYNKIKYLMILRVFVITIFMVGALFLFWGEEKSILEEDEMILWIFFGLIIFLYLLTIIYSLFLNKINNLRAFAYFQITGDILFETGLIYISGAIFSPLSFLYILSIITASILLYTYGAYFIASISCIAYGSMAAFSQNNIFPRLDIFFYSNSIFSTGEVLYKLFVNFCAFYLVAYLSNYLIEGLRKAGEELDTRQENISRLQKLNENILRSIESGVMTVDLDGAIVSFNLAAERITGYSEQEVLEKVARDIFPLAVFQDTLTPTNYSERFKRYEHRFINKAGVELFLGFSRSFLFDEHGRNTGYIIIFQDLTEFKKLEDAKKRADKMAILGELAARMAHEIRNPLTSMRGSIEVISKEPSLNSTNRRLMDIVLRESDRLNRLISDFLQYAQPRKLISRRFSISNLIQETIILLKNHPKMSENIQLQVDLSPEDIYISGDMFQIKQVLLNLCLNALDAMPTGGTLALSLQLPIPVKQLEKSDIISHNGVKTYLSLHIQDFGKGILPEYKSQIFTPFFSTKEGGTGLGLAIAYRVIEEHQGFIDYHTEVDAGTTFTVYLPLDTDILPDKVEGKTNEQYISG</sequence>
<dbReference type="PRINTS" id="PR00344">
    <property type="entry name" value="BCTRLSENSOR"/>
</dbReference>
<accession>A0ABV6YW76</accession>
<dbReference type="Gene3D" id="1.10.287.130">
    <property type="match status" value="1"/>
</dbReference>
<evidence type="ECO:0000256" key="4">
    <source>
        <dbReference type="ARBA" id="ARBA00022679"/>
    </source>
</evidence>
<evidence type="ECO:0000256" key="7">
    <source>
        <dbReference type="ARBA" id="ARBA00022840"/>
    </source>
</evidence>
<proteinExistence type="predicted"/>
<dbReference type="InterPro" id="IPR036097">
    <property type="entry name" value="HisK_dim/P_sf"/>
</dbReference>
<dbReference type="Proteomes" id="UP001594351">
    <property type="component" value="Unassembled WGS sequence"/>
</dbReference>
<evidence type="ECO:0000256" key="6">
    <source>
        <dbReference type="ARBA" id="ARBA00022777"/>
    </source>
</evidence>
<feature type="transmembrane region" description="Helical" evidence="9">
    <location>
        <begin position="30"/>
        <end position="51"/>
    </location>
</feature>
<comment type="catalytic activity">
    <reaction evidence="1">
        <text>ATP + protein L-histidine = ADP + protein N-phospho-L-histidine.</text>
        <dbReference type="EC" id="2.7.13.3"/>
    </reaction>
</comment>
<feature type="domain" description="PAC" evidence="12">
    <location>
        <begin position="294"/>
        <end position="346"/>
    </location>
</feature>
<evidence type="ECO:0000256" key="3">
    <source>
        <dbReference type="ARBA" id="ARBA00022553"/>
    </source>
</evidence>
<dbReference type="InterPro" id="IPR036890">
    <property type="entry name" value="HATPase_C_sf"/>
</dbReference>
<dbReference type="SMART" id="SM00091">
    <property type="entry name" value="PAS"/>
    <property type="match status" value="1"/>
</dbReference>